<dbReference type="Pfam" id="PF04958">
    <property type="entry name" value="AstA"/>
    <property type="match status" value="1"/>
</dbReference>
<dbReference type="EC" id="2.3.1.109" evidence="4"/>
<dbReference type="SUPFAM" id="SSF55729">
    <property type="entry name" value="Acyl-CoA N-acyltransferases (Nat)"/>
    <property type="match status" value="1"/>
</dbReference>
<keyword evidence="1" id="KW-0056">Arginine metabolism</keyword>
<dbReference type="STRING" id="1789224.BFG52_03470"/>
<dbReference type="PANTHER" id="PTHR30420">
    <property type="entry name" value="N-SUCCINYLARGININE DIHYDROLASE"/>
    <property type="match status" value="1"/>
</dbReference>
<evidence type="ECO:0000256" key="2">
    <source>
        <dbReference type="ARBA" id="ARBA00022679"/>
    </source>
</evidence>
<organism evidence="5 6">
    <name type="scientific">Acinetobacter larvae</name>
    <dbReference type="NCBI Taxonomy" id="1789224"/>
    <lineage>
        <taxon>Bacteria</taxon>
        <taxon>Pseudomonadati</taxon>
        <taxon>Pseudomonadota</taxon>
        <taxon>Gammaproteobacteria</taxon>
        <taxon>Moraxellales</taxon>
        <taxon>Moraxellaceae</taxon>
        <taxon>Acinetobacter</taxon>
    </lineage>
</organism>
<dbReference type="OrthoDB" id="21121at2"/>
<gene>
    <name evidence="5" type="ORF">BFG52_03470</name>
</gene>
<name>A0A1B2LX42_9GAMM</name>
<evidence type="ECO:0000256" key="4">
    <source>
        <dbReference type="NCBIfam" id="TIGR03244"/>
    </source>
</evidence>
<dbReference type="InterPro" id="IPR016181">
    <property type="entry name" value="Acyl_CoA_acyltransferase"/>
</dbReference>
<dbReference type="NCBIfam" id="TIGR03244">
    <property type="entry name" value="arg_catab_AstA"/>
    <property type="match status" value="1"/>
</dbReference>
<protein>
    <recommendedName>
        <fullName evidence="4">Arginine N-succinyltransferase</fullName>
        <ecNumber evidence="4">2.3.1.109</ecNumber>
    </recommendedName>
</protein>
<evidence type="ECO:0000256" key="1">
    <source>
        <dbReference type="ARBA" id="ARBA00022503"/>
    </source>
</evidence>
<evidence type="ECO:0000256" key="3">
    <source>
        <dbReference type="ARBA" id="ARBA00023315"/>
    </source>
</evidence>
<reference evidence="5 6" key="1">
    <citation type="submission" date="2016-08" db="EMBL/GenBank/DDBJ databases">
        <authorList>
            <person name="Seilhamer J.J."/>
        </authorList>
    </citation>
    <scope>NUCLEOTIDE SEQUENCE [LARGE SCALE GENOMIC DNA]</scope>
    <source>
        <strain evidence="5 6">BRTC-1</strain>
    </source>
</reference>
<dbReference type="AlphaFoldDB" id="A0A1B2LX42"/>
<dbReference type="KEGG" id="ala:BFG52_03470"/>
<keyword evidence="6" id="KW-1185">Reference proteome</keyword>
<keyword evidence="2 5" id="KW-0808">Transferase</keyword>
<dbReference type="NCBIfam" id="TIGR03243">
    <property type="entry name" value="arg_catab_AOST"/>
    <property type="match status" value="1"/>
</dbReference>
<evidence type="ECO:0000313" key="6">
    <source>
        <dbReference type="Proteomes" id="UP000093391"/>
    </source>
</evidence>
<keyword evidence="3" id="KW-0012">Acyltransferase</keyword>
<evidence type="ECO:0000313" key="5">
    <source>
        <dbReference type="EMBL" id="AOA57505.1"/>
    </source>
</evidence>
<dbReference type="GO" id="GO:0006527">
    <property type="term" value="P:L-arginine catabolic process"/>
    <property type="evidence" value="ECO:0007669"/>
    <property type="project" value="UniProtKB-UniRule"/>
</dbReference>
<dbReference type="InterPro" id="IPR017650">
    <property type="entry name" value="Arginine_N-succinylTrfase"/>
</dbReference>
<dbReference type="Gene3D" id="2.40.40.20">
    <property type="match status" value="1"/>
</dbReference>
<proteinExistence type="predicted"/>
<dbReference type="Proteomes" id="UP000093391">
    <property type="component" value="Chromosome"/>
</dbReference>
<dbReference type="PANTHER" id="PTHR30420:SF1">
    <property type="entry name" value="ARGININE N-SUCCINYLTRANSFERASE"/>
    <property type="match status" value="1"/>
</dbReference>
<sequence>MMIIRHAVHQDIDDIYILAEKSGVGLTSLPNNKDIVAARIARTCDTLNGQLSKAEQGYLFVLEDTDTGRVIGLSGLEVAVGLHEPFYSFHVGKQVHASKALQVYKTLDTLFLSNDYTGSSELCTLFLDERYRKNYNGNFLSKARFMFLAAFPHLFQPKIIAEMRGHCDENGRSAFWEALGHHFFNMDFITADYLSGIGQKVFIAELMPRYPIYIDLLPPDAQQVIAKVHQLTMPAYHVLQQEGFQYQNHVDIFDGGPTIESEISTLRAMKQSRLLQVNCTAHIQHDEVAYLLGNDHYQQFRVIQVKQKIDLQQQQIDINAQQAAALQVQHGDWIRVFALHALETH</sequence>
<accession>A0A1B2LX42</accession>
<dbReference type="RefSeq" id="WP_067552683.1">
    <property type="nucleotide sequence ID" value="NZ_CP016895.1"/>
</dbReference>
<dbReference type="InterPro" id="IPR007041">
    <property type="entry name" value="Arg_succinylTrfase_AstA/AruG"/>
</dbReference>
<dbReference type="GO" id="GO:0008791">
    <property type="term" value="F:arginine N-succinyltransferase activity"/>
    <property type="evidence" value="ECO:0007669"/>
    <property type="project" value="UniProtKB-UniRule"/>
</dbReference>
<dbReference type="EMBL" id="CP016895">
    <property type="protein sequence ID" value="AOA57505.1"/>
    <property type="molecule type" value="Genomic_DNA"/>
</dbReference>